<evidence type="ECO:0000256" key="2">
    <source>
        <dbReference type="ARBA" id="ARBA00023002"/>
    </source>
</evidence>
<dbReference type="GO" id="GO:0016491">
    <property type="term" value="F:oxidoreductase activity"/>
    <property type="evidence" value="ECO:0007669"/>
    <property type="project" value="UniProtKB-KW"/>
</dbReference>
<organism evidence="4 5">
    <name type="scientific">Microlunatus flavus</name>
    <dbReference type="NCBI Taxonomy" id="1036181"/>
    <lineage>
        <taxon>Bacteria</taxon>
        <taxon>Bacillati</taxon>
        <taxon>Actinomycetota</taxon>
        <taxon>Actinomycetes</taxon>
        <taxon>Propionibacteriales</taxon>
        <taxon>Propionibacteriaceae</taxon>
        <taxon>Microlunatus</taxon>
    </lineage>
</organism>
<sequence>MTMSSIRGLTKASTADDVLAGIDLTGRRAVVTGASSGIGVETARSFARAGADVTLAVRDTAKGAAVADDIEATTGRSVDVAELRLDDIASVHAFVGAWSGPLHILVNNAGIMDTPLAYTTAGWESQLATNHLGHFALATGLHDALVAAGSARVVSVASSGHGSSPFHFEDPFFLRRDYTPNLGYGQSKTANVLFAVEAQRRWGAEGITTNALMPGGIWTGLQKHWDPEVLATLKRDAVDVVKTTEQGASTSVLLATAPELEGYGGRYFEDNREAQVVDEIYDVVYGVLPWAVDPEAAARLWDVSTALVDAEAVRLGLGAPTR</sequence>
<dbReference type="PRINTS" id="PR00081">
    <property type="entry name" value="GDHRDH"/>
</dbReference>
<dbReference type="FunFam" id="3.40.50.720:FF:000594">
    <property type="entry name" value="Short-chain oxidoreductase"/>
    <property type="match status" value="1"/>
</dbReference>
<dbReference type="PANTHER" id="PTHR24320:SF272">
    <property type="entry name" value="NAD(P)-BINDING ROSSMANN-FOLD SUPERFAMILY PROTEIN"/>
    <property type="match status" value="1"/>
</dbReference>
<reference evidence="5" key="1">
    <citation type="submission" date="2016-10" db="EMBL/GenBank/DDBJ databases">
        <authorList>
            <person name="Varghese N."/>
            <person name="Submissions S."/>
        </authorList>
    </citation>
    <scope>NUCLEOTIDE SEQUENCE [LARGE SCALE GENOMIC DNA]</scope>
    <source>
        <strain evidence="5">CGMCC 4.6856</strain>
    </source>
</reference>
<comment type="similarity">
    <text evidence="1">Belongs to the short-chain dehydrogenases/reductases (SDR) family.</text>
</comment>
<name>A0A1H9L9I9_9ACTN</name>
<proteinExistence type="inferred from homology"/>
<evidence type="ECO:0000313" key="4">
    <source>
        <dbReference type="EMBL" id="SER08132.1"/>
    </source>
</evidence>
<dbReference type="SUPFAM" id="SSF51735">
    <property type="entry name" value="NAD(P)-binding Rossmann-fold domains"/>
    <property type="match status" value="1"/>
</dbReference>
<dbReference type="Proteomes" id="UP000198504">
    <property type="component" value="Unassembled WGS sequence"/>
</dbReference>
<dbReference type="Gene3D" id="3.40.50.720">
    <property type="entry name" value="NAD(P)-binding Rossmann-like Domain"/>
    <property type="match status" value="1"/>
</dbReference>
<evidence type="ECO:0000256" key="3">
    <source>
        <dbReference type="ARBA" id="ARBA00071493"/>
    </source>
</evidence>
<dbReference type="PANTHER" id="PTHR24320">
    <property type="entry name" value="RETINOL DEHYDROGENASE"/>
    <property type="match status" value="1"/>
</dbReference>
<gene>
    <name evidence="4" type="ORF">SAMN05421756_108222</name>
</gene>
<accession>A0A1H9L9I9</accession>
<dbReference type="InterPro" id="IPR002347">
    <property type="entry name" value="SDR_fam"/>
</dbReference>
<protein>
    <recommendedName>
        <fullName evidence="3">Probable oxidoreductase</fullName>
    </recommendedName>
</protein>
<evidence type="ECO:0000313" key="5">
    <source>
        <dbReference type="Proteomes" id="UP000198504"/>
    </source>
</evidence>
<dbReference type="STRING" id="1036181.SAMN05421756_108222"/>
<dbReference type="InterPro" id="IPR036291">
    <property type="entry name" value="NAD(P)-bd_dom_sf"/>
</dbReference>
<evidence type="ECO:0000256" key="1">
    <source>
        <dbReference type="ARBA" id="ARBA00006484"/>
    </source>
</evidence>
<keyword evidence="2" id="KW-0560">Oxidoreductase</keyword>
<dbReference type="Pfam" id="PF00106">
    <property type="entry name" value="adh_short"/>
    <property type="match status" value="1"/>
</dbReference>
<dbReference type="EMBL" id="FOFA01000008">
    <property type="protein sequence ID" value="SER08132.1"/>
    <property type="molecule type" value="Genomic_DNA"/>
</dbReference>
<dbReference type="AlphaFoldDB" id="A0A1H9L9I9"/>
<keyword evidence="5" id="KW-1185">Reference proteome</keyword>